<dbReference type="Proteomes" id="UP000187455">
    <property type="component" value="Unassembled WGS sequence"/>
</dbReference>
<comment type="caution">
    <text evidence="1">The sequence shown here is derived from an EMBL/GenBank/DDBJ whole genome shotgun (WGS) entry which is preliminary data.</text>
</comment>
<dbReference type="AlphaFoldDB" id="A0A1R0GXW2"/>
<name>A0A1R0GXW2_9FUNG</name>
<reference evidence="1 2" key="1">
    <citation type="journal article" date="2016" name="Mol. Biol. Evol.">
        <title>Genome-Wide Survey of Gut Fungi (Harpellales) Reveals the First Horizontally Transferred Ubiquitin Gene from a Mosquito Host.</title>
        <authorList>
            <person name="Wang Y."/>
            <person name="White M.M."/>
            <person name="Kvist S."/>
            <person name="Moncalvo J.M."/>
        </authorList>
    </citation>
    <scope>NUCLEOTIDE SEQUENCE [LARGE SCALE GENOMIC DNA]</scope>
    <source>
        <strain evidence="1 2">ALG-7-W6</strain>
    </source>
</reference>
<organism evidence="1 2">
    <name type="scientific">Smittium mucronatum</name>
    <dbReference type="NCBI Taxonomy" id="133383"/>
    <lineage>
        <taxon>Eukaryota</taxon>
        <taxon>Fungi</taxon>
        <taxon>Fungi incertae sedis</taxon>
        <taxon>Zoopagomycota</taxon>
        <taxon>Kickxellomycotina</taxon>
        <taxon>Harpellomycetes</taxon>
        <taxon>Harpellales</taxon>
        <taxon>Legeriomycetaceae</taxon>
        <taxon>Smittium</taxon>
    </lineage>
</organism>
<evidence type="ECO:0000313" key="1">
    <source>
        <dbReference type="EMBL" id="OLY81730.1"/>
    </source>
</evidence>
<proteinExistence type="predicted"/>
<keyword evidence="2" id="KW-1185">Reference proteome</keyword>
<protein>
    <submittedName>
        <fullName evidence="1">Uncharacterized protein</fullName>
    </submittedName>
</protein>
<sequence length="101" mass="10724">MGVIMRNHELVESGACIYGFSPEVEDWWEVADDRDSDTSVSSSSEVLALGDDLDPSVNLAGEPVIEDLTSSLMALSLSSGPNPPGATGELWIGGVRELYLP</sequence>
<gene>
    <name evidence="1" type="ORF">AYI68_g4158</name>
</gene>
<dbReference type="EMBL" id="LSSL01002216">
    <property type="protein sequence ID" value="OLY81730.1"/>
    <property type="molecule type" value="Genomic_DNA"/>
</dbReference>
<evidence type="ECO:0000313" key="2">
    <source>
        <dbReference type="Proteomes" id="UP000187455"/>
    </source>
</evidence>
<accession>A0A1R0GXW2</accession>